<comment type="caution">
    <text evidence="2">The sequence shown here is derived from an EMBL/GenBank/DDBJ whole genome shotgun (WGS) entry which is preliminary data.</text>
</comment>
<dbReference type="PANTHER" id="PTHR46825">
    <property type="entry name" value="D-ALANYL-D-ALANINE-CARBOXYPEPTIDASE/ENDOPEPTIDASE AMPH"/>
    <property type="match status" value="1"/>
</dbReference>
<protein>
    <recommendedName>
        <fullName evidence="1">Beta-lactamase-related domain-containing protein</fullName>
    </recommendedName>
</protein>
<dbReference type="InterPro" id="IPR001466">
    <property type="entry name" value="Beta-lactam-related"/>
</dbReference>
<evidence type="ECO:0000313" key="2">
    <source>
        <dbReference type="EMBL" id="GAA1800459.1"/>
    </source>
</evidence>
<accession>A0ABN2LVE8</accession>
<dbReference type="RefSeq" id="WP_344033607.1">
    <property type="nucleotide sequence ID" value="NZ_BAAAOB010000006.1"/>
</dbReference>
<dbReference type="InterPro" id="IPR050491">
    <property type="entry name" value="AmpC-like"/>
</dbReference>
<keyword evidence="3" id="KW-1185">Reference proteome</keyword>
<sequence length="514" mass="55224">MPAIDPTLAAALHRELLASRIEPEEPGAVVAVFRDGELIAHTARGVADTETGAALTERTRMNIASVSKQLTAAAVVIVSREGRVDLDADIRAYVPELRLRGITLRGCLNHTAGLPDYMGIGEVMGLEILEVARLDWFTDWVSTIRVPDFPPGDAASYSNTGYVLAALAIERATGTPFPELIADRVFRPLGMDDTLVMELLADTVPNMSMSFERTDDGLARADMGVGRLPKVRGVNGDGEILTTLVDFAKWHGFLRDGRVLGDEVRRALLARAVLTDGQVSSYGLGIEHERRGELSAIAHSGGMWGYSTYSLLEPDSGLSVAVFANRDDLDPAELAWRALRIAARAGGIGGRWFSERFAFGLELAVRADGGLTAADGTERSELVAAGAGRWTQDDDLGLVELRDGELFVAAEFGLQQRFQRLSVPGPVPEHGPGDFTEPYGGAAYRIEQRESGVVVVHPSNGVQNVTPYGERGSSGTAEWIGAFDGGYLLIERRPAGRVRIGSGTTVTELTRKDG</sequence>
<proteinExistence type="predicted"/>
<dbReference type="Gene3D" id="3.40.710.10">
    <property type="entry name" value="DD-peptidase/beta-lactamase superfamily"/>
    <property type="match status" value="1"/>
</dbReference>
<dbReference type="Pfam" id="PF00144">
    <property type="entry name" value="Beta-lactamase"/>
    <property type="match status" value="1"/>
</dbReference>
<organism evidence="2 3">
    <name type="scientific">Leucobacter iarius</name>
    <dbReference type="NCBI Taxonomy" id="333963"/>
    <lineage>
        <taxon>Bacteria</taxon>
        <taxon>Bacillati</taxon>
        <taxon>Actinomycetota</taxon>
        <taxon>Actinomycetes</taxon>
        <taxon>Micrococcales</taxon>
        <taxon>Microbacteriaceae</taxon>
        <taxon>Leucobacter</taxon>
    </lineage>
</organism>
<dbReference type="PANTHER" id="PTHR46825:SF9">
    <property type="entry name" value="BETA-LACTAMASE-RELATED DOMAIN-CONTAINING PROTEIN"/>
    <property type="match status" value="1"/>
</dbReference>
<evidence type="ECO:0000313" key="3">
    <source>
        <dbReference type="Proteomes" id="UP001500851"/>
    </source>
</evidence>
<feature type="domain" description="Beta-lactamase-related" evidence="1">
    <location>
        <begin position="25"/>
        <end position="342"/>
    </location>
</feature>
<name>A0ABN2LVE8_9MICO</name>
<dbReference type="EMBL" id="BAAAOB010000006">
    <property type="protein sequence ID" value="GAA1800459.1"/>
    <property type="molecule type" value="Genomic_DNA"/>
</dbReference>
<dbReference type="Proteomes" id="UP001500851">
    <property type="component" value="Unassembled WGS sequence"/>
</dbReference>
<gene>
    <name evidence="2" type="ORF">GCM10009768_31810</name>
</gene>
<dbReference type="InterPro" id="IPR012338">
    <property type="entry name" value="Beta-lactam/transpept-like"/>
</dbReference>
<reference evidence="2 3" key="1">
    <citation type="journal article" date="2019" name="Int. J. Syst. Evol. Microbiol.">
        <title>The Global Catalogue of Microorganisms (GCM) 10K type strain sequencing project: providing services to taxonomists for standard genome sequencing and annotation.</title>
        <authorList>
            <consortium name="The Broad Institute Genomics Platform"/>
            <consortium name="The Broad Institute Genome Sequencing Center for Infectious Disease"/>
            <person name="Wu L."/>
            <person name="Ma J."/>
        </authorList>
    </citation>
    <scope>NUCLEOTIDE SEQUENCE [LARGE SCALE GENOMIC DNA]</scope>
    <source>
        <strain evidence="2 3">JCM 14736</strain>
    </source>
</reference>
<dbReference type="SUPFAM" id="SSF56601">
    <property type="entry name" value="beta-lactamase/transpeptidase-like"/>
    <property type="match status" value="1"/>
</dbReference>
<evidence type="ECO:0000259" key="1">
    <source>
        <dbReference type="Pfam" id="PF00144"/>
    </source>
</evidence>